<organism evidence="1">
    <name type="scientific">Ovis aries</name>
    <name type="common">Sheep</name>
    <dbReference type="NCBI Taxonomy" id="9940"/>
    <lineage>
        <taxon>Eukaryota</taxon>
        <taxon>Metazoa</taxon>
        <taxon>Chordata</taxon>
        <taxon>Craniata</taxon>
        <taxon>Vertebrata</taxon>
        <taxon>Euteleostomi</taxon>
        <taxon>Mammalia</taxon>
        <taxon>Eutheria</taxon>
        <taxon>Laurasiatheria</taxon>
        <taxon>Artiodactyla</taxon>
        <taxon>Ruminantia</taxon>
        <taxon>Pecora</taxon>
        <taxon>Bovidae</taxon>
        <taxon>Caprinae</taxon>
        <taxon>Ovis</taxon>
    </lineage>
</organism>
<reference evidence="1" key="3">
    <citation type="submission" date="2025-09" db="UniProtKB">
        <authorList>
            <consortium name="Ensembl"/>
        </authorList>
    </citation>
    <scope>IDENTIFICATION</scope>
</reference>
<sequence length="621" mass="71391">MPPSMSAENLEPSGTPPPHPSTTFHHDTQSFSSKEEGTKGDEQSLTEGLLLPKEDETPEKEQYLEEEANYLKGDNYQFEQDYPYEQDHWGHKDLPKKELLEGKMFLYKKFLEADFKAHSSQTLPGLRASSRPLLEDTMPSSSFVTHEGELLTSQDQSTQTEWIYESKMVLSKSRSPREEESTMTLATFKSESQAFVPSEGPQMAENATEFDNKESFWDRVLKDPISTLEGDEVFEDEVSTPSYQSVFRTVLKEMAVRDELEEDITIPLTGHLEGETRRKLGILLKKNFEKYKETILWIMRKRETIVSQRTADSVFTFHFCNIPPQDEEEEVEPEKEVKKARRVVRRTKTLELDTDWINSKIKVLQGDGKITFYPNEIIFQILFPDGSGQIYYPSGHLAMLILSIKEGKFTYIILEDSAKTCIRALINNSGHATFHDENGDIWLSLSQNLGYYFAKDEYQKAWNWWDLSLHVHAPPIQPISLKINQYIEVQIRSQDKIIFHFTHHEKRICLNLGTKYKYITLEVLSEMKKKSVLEMEVSPTAQKIQILLGKMSRILRLLTIPDLESFTWCVKILPTRRHRSEQGLAPAKLRPSLSCPRGASAGAKCLGEVELSDAPRKPPKP</sequence>
<accession>A0AC11ESS0</accession>
<reference evidence="1" key="1">
    <citation type="submission" date="2020-11" db="EMBL/GenBank/DDBJ databases">
        <authorList>
            <person name="Davenport K.M."/>
            <person name="Bickhart D.M."/>
            <person name="Smith T.P.L."/>
            <person name="Murdoch B.M."/>
            <person name="Rosen B.D."/>
        </authorList>
    </citation>
    <scope>NUCLEOTIDE SEQUENCE [LARGE SCALE GENOMIC DNA]</scope>
    <source>
        <strain evidence="1">OAR_USU_Benz2616</strain>
    </source>
</reference>
<dbReference type="Ensembl" id="ENSOART00020076748.1">
    <property type="protein sequence ID" value="ENSOARP00020062192.1"/>
    <property type="gene ID" value="ENSOARG00020040516.1"/>
</dbReference>
<protein>
    <submittedName>
        <fullName evidence="1">Uncharacterized protein</fullName>
    </submittedName>
</protein>
<evidence type="ECO:0000313" key="1">
    <source>
        <dbReference type="Ensembl" id="ENSOARP00020062192.1"/>
    </source>
</evidence>
<name>A0AC11ESS0_SHEEP</name>
<reference evidence="1" key="2">
    <citation type="submission" date="2025-08" db="UniProtKB">
        <authorList>
            <consortium name="Ensembl"/>
        </authorList>
    </citation>
    <scope>IDENTIFICATION</scope>
</reference>
<proteinExistence type="predicted"/>